<dbReference type="PANTHER" id="PTHR30570:SF1">
    <property type="entry name" value="PHOSPHATE-BINDING PROTEIN PSTS"/>
    <property type="match status" value="1"/>
</dbReference>
<reference evidence="4 5" key="1">
    <citation type="submission" date="2019-10" db="EMBL/GenBank/DDBJ databases">
        <title>Cardiobacteriales fam. a chemoheterotrophic member of the order Cardiobacteriales, and proposal of Cardiobacteriales fam. nov.</title>
        <authorList>
            <person name="Wang C."/>
        </authorList>
    </citation>
    <scope>NUCLEOTIDE SEQUENCE [LARGE SCALE GENOMIC DNA]</scope>
    <source>
        <strain evidence="4 5">ML27</strain>
    </source>
</reference>
<dbReference type="PANTHER" id="PTHR30570">
    <property type="entry name" value="PERIPLASMIC PHOSPHATE BINDING COMPONENT OF PHOSPHATE ABC TRANSPORTER"/>
    <property type="match status" value="1"/>
</dbReference>
<organism evidence="4 5">
    <name type="scientific">Ostreibacterium oceani</name>
    <dbReference type="NCBI Taxonomy" id="2654998"/>
    <lineage>
        <taxon>Bacteria</taxon>
        <taxon>Pseudomonadati</taxon>
        <taxon>Pseudomonadota</taxon>
        <taxon>Gammaproteobacteria</taxon>
        <taxon>Cardiobacteriales</taxon>
        <taxon>Ostreibacteriaceae</taxon>
        <taxon>Ostreibacterium</taxon>
    </lineage>
</organism>
<dbReference type="InParanoid" id="A0A6N7EUY2"/>
<keyword evidence="5" id="KW-1185">Reference proteome</keyword>
<protein>
    <submittedName>
        <fullName evidence="4">Phosphate ABC transporter substrate-binding protein</fullName>
    </submittedName>
</protein>
<dbReference type="RefSeq" id="WP_152810576.1">
    <property type="nucleotide sequence ID" value="NZ_WHNW01000008.1"/>
</dbReference>
<dbReference type="Proteomes" id="UP000471298">
    <property type="component" value="Unassembled WGS sequence"/>
</dbReference>
<feature type="chain" id="PRO_5026867262" evidence="2">
    <location>
        <begin position="19"/>
        <end position="343"/>
    </location>
</feature>
<dbReference type="Gene3D" id="3.40.190.10">
    <property type="entry name" value="Periplasmic binding protein-like II"/>
    <property type="match status" value="2"/>
</dbReference>
<evidence type="ECO:0000313" key="5">
    <source>
        <dbReference type="Proteomes" id="UP000471298"/>
    </source>
</evidence>
<feature type="signal peptide" evidence="2">
    <location>
        <begin position="1"/>
        <end position="18"/>
    </location>
</feature>
<evidence type="ECO:0000259" key="3">
    <source>
        <dbReference type="Pfam" id="PF12849"/>
    </source>
</evidence>
<dbReference type="EMBL" id="WHNW01000008">
    <property type="protein sequence ID" value="MPV86584.1"/>
    <property type="molecule type" value="Genomic_DNA"/>
</dbReference>
<evidence type="ECO:0000313" key="4">
    <source>
        <dbReference type="EMBL" id="MPV86584.1"/>
    </source>
</evidence>
<dbReference type="AlphaFoldDB" id="A0A6N7EUY2"/>
<dbReference type="SUPFAM" id="SSF53850">
    <property type="entry name" value="Periplasmic binding protein-like II"/>
    <property type="match status" value="1"/>
</dbReference>
<keyword evidence="1 2" id="KW-0732">Signal</keyword>
<accession>A0A6N7EUY2</accession>
<evidence type="ECO:0000256" key="1">
    <source>
        <dbReference type="ARBA" id="ARBA00022729"/>
    </source>
</evidence>
<evidence type="ECO:0000256" key="2">
    <source>
        <dbReference type="SAM" id="SignalP"/>
    </source>
</evidence>
<dbReference type="InterPro" id="IPR024370">
    <property type="entry name" value="PBP_domain"/>
</dbReference>
<feature type="domain" description="PBP" evidence="3">
    <location>
        <begin position="15"/>
        <end position="306"/>
    </location>
</feature>
<sequence length="343" mass="36945">MKKILLATALTASFAATAAERDTISIVGSSTVFPFATTVAENFGKDSEFNTPKIESTGSGGGMKLFCAGNGIDTPDVTNASRRMKKTEFDSCQENGVKEITEVMIGYDGIAIANSVEGPELNLTLEQLYLAVAKDVPATDGSETLVPNPYKMWSDIDASLPSANIEVLGPPPTSGTRDSFEELAMEGGCKRFEMLKALKETDEDAYEAACHEVRQDGHFIEAGENDNLIVQKLASNPAAVGVFGYSFLDENRDVVKAADIDGIEATPDNISDGSYPVSRSMYFYIKNSHVGKIPGLKEYAQLFMSEDAMGEFGFLPEKGLIPAPAAELEKTRMAIENLTPLQM</sequence>
<dbReference type="InterPro" id="IPR050811">
    <property type="entry name" value="Phosphate_ABC_transporter"/>
</dbReference>
<dbReference type="Pfam" id="PF12849">
    <property type="entry name" value="PBP_like_2"/>
    <property type="match status" value="1"/>
</dbReference>
<comment type="caution">
    <text evidence="4">The sequence shown here is derived from an EMBL/GenBank/DDBJ whole genome shotgun (WGS) entry which is preliminary data.</text>
</comment>
<name>A0A6N7EUY2_9GAMM</name>
<gene>
    <name evidence="4" type="ORF">GCU85_07555</name>
</gene>
<proteinExistence type="predicted"/>